<organism evidence="1 2">
    <name type="scientific">Ovis ammon polii</name>
    <dbReference type="NCBI Taxonomy" id="230172"/>
    <lineage>
        <taxon>Eukaryota</taxon>
        <taxon>Metazoa</taxon>
        <taxon>Chordata</taxon>
        <taxon>Craniata</taxon>
        <taxon>Vertebrata</taxon>
        <taxon>Euteleostomi</taxon>
        <taxon>Mammalia</taxon>
        <taxon>Eutheria</taxon>
        <taxon>Laurasiatheria</taxon>
        <taxon>Artiodactyla</taxon>
        <taxon>Ruminantia</taxon>
        <taxon>Pecora</taxon>
        <taxon>Bovidae</taxon>
        <taxon>Caprinae</taxon>
        <taxon>Ovis</taxon>
    </lineage>
</organism>
<evidence type="ECO:0000313" key="2">
    <source>
        <dbReference type="Proteomes" id="UP001214576"/>
    </source>
</evidence>
<name>A0AAD4TYQ6_OVIAM</name>
<proteinExistence type="predicted"/>
<dbReference type="EMBL" id="JAKZEL010000015">
    <property type="protein sequence ID" value="KAI4537048.1"/>
    <property type="molecule type" value="Genomic_DNA"/>
</dbReference>
<reference evidence="1" key="1">
    <citation type="submission" date="2022-03" db="EMBL/GenBank/DDBJ databases">
        <title>Genomic analyses of argali, domestic sheep and their hybrids provide insights into chromosomal evolution, heterosis and genetic basis of agronomic traits.</title>
        <authorList>
            <person name="Li M."/>
        </authorList>
    </citation>
    <scope>NUCLEOTIDE SEQUENCE</scope>
    <source>
        <strain evidence="1">CAU-MHL-2022a</strain>
        <tissue evidence="1">Skin</tissue>
    </source>
</reference>
<gene>
    <name evidence="1" type="ORF">MG293_013251</name>
</gene>
<comment type="caution">
    <text evidence="1">The sequence shown here is derived from an EMBL/GenBank/DDBJ whole genome shotgun (WGS) entry which is preliminary data.</text>
</comment>
<dbReference type="AlphaFoldDB" id="A0AAD4TYQ6"/>
<protein>
    <submittedName>
        <fullName evidence="1">Uncharacterized protein</fullName>
    </submittedName>
</protein>
<accession>A0AAD4TYQ6</accession>
<keyword evidence="2" id="KW-1185">Reference proteome</keyword>
<dbReference type="Proteomes" id="UP001214576">
    <property type="component" value="Unassembled WGS sequence"/>
</dbReference>
<sequence length="224" mass="24794">MSRCTFNVIQCDAPPLHRLLDGSKGKRMGCRDMKSLGIAKESVCDVVLGPASLPLRCAKELLTLVYKIIILPPKVNDMGLISVCKYAIIPKAVALLTVKNMDTILRGKDEARDLIFKMNRICHHFYLLITFGDSAAAYEWIYSVCSEVWGACGSSPSADCRRYRGSLPQGLVMQQPIGCHFQSETILFSGVSVKVKATDQRHCSPSVNLASTDMHRLTGELKWN</sequence>
<evidence type="ECO:0000313" key="1">
    <source>
        <dbReference type="EMBL" id="KAI4537048.1"/>
    </source>
</evidence>